<reference evidence="3 4" key="1">
    <citation type="submission" date="2019-04" db="EMBL/GenBank/DDBJ databases">
        <title>Friends and foes A comparative genomics studyof 23 Aspergillus species from section Flavi.</title>
        <authorList>
            <consortium name="DOE Joint Genome Institute"/>
            <person name="Kjaerbolling I."/>
            <person name="Vesth T."/>
            <person name="Frisvad J.C."/>
            <person name="Nybo J.L."/>
            <person name="Theobald S."/>
            <person name="Kildgaard S."/>
            <person name="Isbrandt T."/>
            <person name="Kuo A."/>
            <person name="Sato A."/>
            <person name="Lyhne E.K."/>
            <person name="Kogle M.E."/>
            <person name="Wiebenga A."/>
            <person name="Kun R.S."/>
            <person name="Lubbers R.J."/>
            <person name="Makela M.R."/>
            <person name="Barry K."/>
            <person name="Chovatia M."/>
            <person name="Clum A."/>
            <person name="Daum C."/>
            <person name="Haridas S."/>
            <person name="He G."/>
            <person name="LaButti K."/>
            <person name="Lipzen A."/>
            <person name="Mondo S."/>
            <person name="Riley R."/>
            <person name="Salamov A."/>
            <person name="Simmons B.A."/>
            <person name="Magnuson J.K."/>
            <person name="Henrissat B."/>
            <person name="Mortensen U.H."/>
            <person name="Larsen T.O."/>
            <person name="Devries R.P."/>
            <person name="Grigoriev I.V."/>
            <person name="Machida M."/>
            <person name="Baker S.E."/>
            <person name="Andersen M.R."/>
        </authorList>
    </citation>
    <scope>NUCLEOTIDE SEQUENCE [LARGE SCALE GENOMIC DNA]</scope>
    <source>
        <strain evidence="3 4">IBT 29228</strain>
    </source>
</reference>
<dbReference type="SUPFAM" id="SSF81383">
    <property type="entry name" value="F-box domain"/>
    <property type="match status" value="1"/>
</dbReference>
<feature type="transmembrane region" description="Helical" evidence="1">
    <location>
        <begin position="20"/>
        <end position="41"/>
    </location>
</feature>
<gene>
    <name evidence="3" type="ORF">BDV26DRAFT_274123</name>
</gene>
<dbReference type="InterPro" id="IPR036047">
    <property type="entry name" value="F-box-like_dom_sf"/>
</dbReference>
<evidence type="ECO:0000256" key="1">
    <source>
        <dbReference type="SAM" id="Phobius"/>
    </source>
</evidence>
<dbReference type="PROSITE" id="PS50181">
    <property type="entry name" value="FBOX"/>
    <property type="match status" value="1"/>
</dbReference>
<keyword evidence="1" id="KW-0812">Transmembrane</keyword>
<evidence type="ECO:0000259" key="2">
    <source>
        <dbReference type="PROSITE" id="PS50181"/>
    </source>
</evidence>
<keyword evidence="1" id="KW-0472">Membrane</keyword>
<dbReference type="InterPro" id="IPR001810">
    <property type="entry name" value="F-box_dom"/>
</dbReference>
<dbReference type="Proteomes" id="UP000326198">
    <property type="component" value="Unassembled WGS sequence"/>
</dbReference>
<organism evidence="3 4">
    <name type="scientific">Aspergillus bertholletiae</name>
    <dbReference type="NCBI Taxonomy" id="1226010"/>
    <lineage>
        <taxon>Eukaryota</taxon>
        <taxon>Fungi</taxon>
        <taxon>Dikarya</taxon>
        <taxon>Ascomycota</taxon>
        <taxon>Pezizomycotina</taxon>
        <taxon>Eurotiomycetes</taxon>
        <taxon>Eurotiomycetidae</taxon>
        <taxon>Eurotiales</taxon>
        <taxon>Aspergillaceae</taxon>
        <taxon>Aspergillus</taxon>
        <taxon>Aspergillus subgen. Circumdati</taxon>
    </lineage>
</organism>
<accession>A0A5N7AT09</accession>
<dbReference type="AlphaFoldDB" id="A0A5N7AT09"/>
<sequence length="87" mass="9940">MTVHSKKGQTSPWHHPHNSMLHLPTVILTGILAWVSSQASLSSLAQTCRRLQTLVESYLYRIVFLGNHDGENFTYAMNRKTVRAEYL</sequence>
<evidence type="ECO:0000313" key="3">
    <source>
        <dbReference type="EMBL" id="KAE8372446.1"/>
    </source>
</evidence>
<dbReference type="Pfam" id="PF12937">
    <property type="entry name" value="F-box-like"/>
    <property type="match status" value="1"/>
</dbReference>
<dbReference type="EMBL" id="ML736358">
    <property type="protein sequence ID" value="KAE8372446.1"/>
    <property type="molecule type" value="Genomic_DNA"/>
</dbReference>
<dbReference type="OrthoDB" id="2522477at2759"/>
<protein>
    <recommendedName>
        <fullName evidence="2">F-box domain-containing protein</fullName>
    </recommendedName>
</protein>
<evidence type="ECO:0000313" key="4">
    <source>
        <dbReference type="Proteomes" id="UP000326198"/>
    </source>
</evidence>
<keyword evidence="4" id="KW-1185">Reference proteome</keyword>
<feature type="domain" description="F-box" evidence="2">
    <location>
        <begin position="17"/>
        <end position="63"/>
    </location>
</feature>
<proteinExistence type="predicted"/>
<name>A0A5N7AT09_9EURO</name>
<keyword evidence="1" id="KW-1133">Transmembrane helix</keyword>